<dbReference type="InterPro" id="IPR045383">
    <property type="entry name" value="DUF6528"/>
</dbReference>
<gene>
    <name evidence="1" type="ORF">PAESOLCIP111_00388</name>
</gene>
<organism evidence="1 2">
    <name type="scientific">Paenibacillus solanacearum</name>
    <dbReference type="NCBI Taxonomy" id="2048548"/>
    <lineage>
        <taxon>Bacteria</taxon>
        <taxon>Bacillati</taxon>
        <taxon>Bacillota</taxon>
        <taxon>Bacilli</taxon>
        <taxon>Bacillales</taxon>
        <taxon>Paenibacillaceae</taxon>
        <taxon>Paenibacillus</taxon>
    </lineage>
</organism>
<proteinExistence type="predicted"/>
<protein>
    <submittedName>
        <fullName evidence="1">Uncharacterized protein</fullName>
    </submittedName>
</protein>
<evidence type="ECO:0000313" key="2">
    <source>
        <dbReference type="Proteomes" id="UP000693672"/>
    </source>
</evidence>
<name>A0A916NLY3_9BACL</name>
<sequence>MSTVFHRVMGIMLSAARKNVSVAVAFVLLLLLAAAPLHPQLGEAAAGDYYVGTTDQSSGGKIIVFDPGVADWNTSAAVKWTWAPSASNGFASPTPGWGRPSGVKIRDNCVFGGQWMTVTDSYGLAAIIPYPAGNDKKWSINLTGTPNLHDAELLPNGNIAIAASTGGWVRIYTSSQGPTSSTYVQYNLPEAHNVLWDPLNNTLWALGTTLDALTIGGTPSAPTITKQFSVALPTAHGHDLQPVYGNTDRLWVSTGSKVYQFIKSTKSFSAAYPSTTIGRSGVKSVGDQPSGQVVETVPDTIKSPPGGCTQSTWCTDSVDFFSPDMTRTRTGAAFYKARLWNPNYQ</sequence>
<comment type="caution">
    <text evidence="1">The sequence shown here is derived from an EMBL/GenBank/DDBJ whole genome shotgun (WGS) entry which is preliminary data.</text>
</comment>
<reference evidence="1" key="1">
    <citation type="submission" date="2021-06" db="EMBL/GenBank/DDBJ databases">
        <authorList>
            <person name="Criscuolo A."/>
        </authorList>
    </citation>
    <scope>NUCLEOTIDE SEQUENCE</scope>
    <source>
        <strain evidence="1">CIP111600</strain>
    </source>
</reference>
<dbReference type="Proteomes" id="UP000693672">
    <property type="component" value="Unassembled WGS sequence"/>
</dbReference>
<dbReference type="EMBL" id="CAJVAS010000001">
    <property type="protein sequence ID" value="CAG7600355.1"/>
    <property type="molecule type" value="Genomic_DNA"/>
</dbReference>
<accession>A0A916NLY3</accession>
<dbReference type="AlphaFoldDB" id="A0A916NLY3"/>
<dbReference type="Pfam" id="PF20138">
    <property type="entry name" value="DUF6528"/>
    <property type="match status" value="1"/>
</dbReference>
<dbReference type="RefSeq" id="WP_218090197.1">
    <property type="nucleotide sequence ID" value="NZ_CAJVAS010000001.1"/>
</dbReference>
<keyword evidence="2" id="KW-1185">Reference proteome</keyword>
<evidence type="ECO:0000313" key="1">
    <source>
        <dbReference type="EMBL" id="CAG7600355.1"/>
    </source>
</evidence>